<evidence type="ECO:0000256" key="8">
    <source>
        <dbReference type="ARBA" id="ARBA00032768"/>
    </source>
</evidence>
<comment type="similarity">
    <text evidence="2">Belongs to the PsaL family.</text>
</comment>
<evidence type="ECO:0000256" key="2">
    <source>
        <dbReference type="ARBA" id="ARBA00008820"/>
    </source>
</evidence>
<feature type="transmembrane region" description="Helical" evidence="10">
    <location>
        <begin position="192"/>
        <end position="214"/>
    </location>
</feature>
<evidence type="ECO:0000313" key="12">
    <source>
        <dbReference type="EMBL" id="KAH7276557.1"/>
    </source>
</evidence>
<keyword evidence="3" id="KW-0602">Photosynthesis</keyword>
<name>A0A8T2PY43_CERRI</name>
<dbReference type="PANTHER" id="PTHR34803:SF2">
    <property type="entry name" value="PHOTOSYSTEM I REACTION CENTER SUBUNIT XI, CHLOROPLASTIC"/>
    <property type="match status" value="1"/>
</dbReference>
<dbReference type="FunFam" id="1.20.1240.10:FF:000001">
    <property type="entry name" value="Photosystem I reaction center subunit XI"/>
    <property type="match status" value="1"/>
</dbReference>
<feature type="transmembrane region" description="Helical" evidence="10">
    <location>
        <begin position="134"/>
        <end position="158"/>
    </location>
</feature>
<gene>
    <name evidence="12" type="ORF">KP509_39G011800</name>
</gene>
<keyword evidence="6 10" id="KW-1133">Transmembrane helix</keyword>
<reference evidence="12" key="1">
    <citation type="submission" date="2021-08" db="EMBL/GenBank/DDBJ databases">
        <title>WGS assembly of Ceratopteris richardii.</title>
        <authorList>
            <person name="Marchant D.B."/>
            <person name="Chen G."/>
            <person name="Jenkins J."/>
            <person name="Shu S."/>
            <person name="Leebens-Mack J."/>
            <person name="Grimwood J."/>
            <person name="Schmutz J."/>
            <person name="Soltis P."/>
            <person name="Soltis D."/>
            <person name="Chen Z.-H."/>
        </authorList>
    </citation>
    <scope>NUCLEOTIDE SEQUENCE</scope>
    <source>
        <strain evidence="12">Whitten #5841</strain>
        <tissue evidence="12">Leaf</tissue>
    </source>
</reference>
<evidence type="ECO:0000256" key="5">
    <source>
        <dbReference type="ARBA" id="ARBA00022836"/>
    </source>
</evidence>
<evidence type="ECO:0000256" key="10">
    <source>
        <dbReference type="SAM" id="Phobius"/>
    </source>
</evidence>
<evidence type="ECO:0000256" key="9">
    <source>
        <dbReference type="ARBA" id="ARBA00070554"/>
    </source>
</evidence>
<dbReference type="GO" id="GO:0015979">
    <property type="term" value="P:photosynthesis"/>
    <property type="evidence" value="ECO:0007669"/>
    <property type="project" value="UniProtKB-KW"/>
</dbReference>
<protein>
    <recommendedName>
        <fullName evidence="9">Photosystem I reaction center subunit XI, chloroplastic</fullName>
    </recommendedName>
    <alternativeName>
        <fullName evidence="8">PSI subunit V</fullName>
    </alternativeName>
</protein>
<keyword evidence="13" id="KW-1185">Reference proteome</keyword>
<organism evidence="12 13">
    <name type="scientific">Ceratopteris richardii</name>
    <name type="common">Triangle waterfern</name>
    <dbReference type="NCBI Taxonomy" id="49495"/>
    <lineage>
        <taxon>Eukaryota</taxon>
        <taxon>Viridiplantae</taxon>
        <taxon>Streptophyta</taxon>
        <taxon>Embryophyta</taxon>
        <taxon>Tracheophyta</taxon>
        <taxon>Polypodiopsida</taxon>
        <taxon>Polypodiidae</taxon>
        <taxon>Polypodiales</taxon>
        <taxon>Pteridineae</taxon>
        <taxon>Pteridaceae</taxon>
        <taxon>Parkerioideae</taxon>
        <taxon>Ceratopteris</taxon>
    </lineage>
</organism>
<dbReference type="InterPro" id="IPR022980">
    <property type="entry name" value="PSI_suXI"/>
</dbReference>
<comment type="subcellular location">
    <subcellularLocation>
        <location evidence="1">Membrane</location>
        <topology evidence="1">Multi-pass membrane protein</topology>
    </subcellularLocation>
</comment>
<proteinExistence type="inferred from homology"/>
<evidence type="ECO:0000256" key="6">
    <source>
        <dbReference type="ARBA" id="ARBA00022989"/>
    </source>
</evidence>
<evidence type="ECO:0000313" key="13">
    <source>
        <dbReference type="Proteomes" id="UP000825935"/>
    </source>
</evidence>
<dbReference type="Gene3D" id="1.20.1240.10">
    <property type="entry name" value="Photosystem I PsaL, reaction centre subunit XI"/>
    <property type="match status" value="1"/>
</dbReference>
<dbReference type="SUPFAM" id="SSF81568">
    <property type="entry name" value="Photosystem I reaction center subunit XI, PsaL"/>
    <property type="match status" value="1"/>
</dbReference>
<dbReference type="PANTHER" id="PTHR34803">
    <property type="entry name" value="PHOTOSYSTEM I REACTION CENTER SUBUNIT XI, CHLOROPLASTIC"/>
    <property type="match status" value="1"/>
</dbReference>
<evidence type="ECO:0000256" key="4">
    <source>
        <dbReference type="ARBA" id="ARBA00022692"/>
    </source>
</evidence>
<dbReference type="OrthoDB" id="35506at2759"/>
<dbReference type="Pfam" id="PF02605">
    <property type="entry name" value="PsaL"/>
    <property type="match status" value="1"/>
</dbReference>
<sequence length="221" mass="22938">MAAAAMAQASSIVASSPLQSSKVTAGHRLSSGFLGSALGLGVSLPRKIVARPVAIRAQEKYQVIEPLNGDPFVGGLETPITSSPLIAWYLSNLPAYRTAVSPLLRGIEVGLAHGFLLVGPFVKTGPLRNTEVAGAAGSLAAAGLVVILSVCLTIYGVASFKEGAPSIAPTLTLTGRKKEADKLQTAQGWANFSGGFFFGGVSGVVWAYFLLYVLDLPYFVK</sequence>
<dbReference type="InterPro" id="IPR003757">
    <property type="entry name" value="PSI_PsaL"/>
</dbReference>
<dbReference type="GO" id="GO:0009535">
    <property type="term" value="C:chloroplast thylakoid membrane"/>
    <property type="evidence" value="ECO:0007669"/>
    <property type="project" value="TreeGrafter"/>
</dbReference>
<evidence type="ECO:0000256" key="3">
    <source>
        <dbReference type="ARBA" id="ARBA00022531"/>
    </source>
</evidence>
<dbReference type="OMA" id="GPFTICG"/>
<keyword evidence="5" id="KW-0603">Photosystem I</keyword>
<comment type="caution">
    <text evidence="12">The sequence shown here is derived from an EMBL/GenBank/DDBJ whole genome shotgun (WGS) entry which is preliminary data.</text>
</comment>
<accession>A0A8T2PY43</accession>
<dbReference type="AlphaFoldDB" id="A0A8T2PY43"/>
<dbReference type="InterPro" id="IPR036592">
    <property type="entry name" value="PSI_PsaL_sf"/>
</dbReference>
<keyword evidence="4 10" id="KW-0812">Transmembrane</keyword>
<keyword evidence="7 10" id="KW-0472">Membrane</keyword>
<evidence type="ECO:0000256" key="7">
    <source>
        <dbReference type="ARBA" id="ARBA00023136"/>
    </source>
</evidence>
<evidence type="ECO:0000259" key="11">
    <source>
        <dbReference type="Pfam" id="PF02605"/>
    </source>
</evidence>
<feature type="domain" description="Photosystem I PsaL reaction centre subunit XI" evidence="11">
    <location>
        <begin position="64"/>
        <end position="214"/>
    </location>
</feature>
<dbReference type="GO" id="GO:0009538">
    <property type="term" value="C:photosystem I reaction center"/>
    <property type="evidence" value="ECO:0007669"/>
    <property type="project" value="InterPro"/>
</dbReference>
<dbReference type="Proteomes" id="UP000825935">
    <property type="component" value="Chromosome 39"/>
</dbReference>
<evidence type="ECO:0000256" key="1">
    <source>
        <dbReference type="ARBA" id="ARBA00004141"/>
    </source>
</evidence>
<dbReference type="EMBL" id="CM035444">
    <property type="protein sequence ID" value="KAH7276557.1"/>
    <property type="molecule type" value="Genomic_DNA"/>
</dbReference>